<keyword evidence="2" id="KW-0732">Signal</keyword>
<dbReference type="RefSeq" id="WP_332082379.1">
    <property type="nucleotide sequence ID" value="NZ_JAZHYN010000038.1"/>
</dbReference>
<proteinExistence type="inferred from homology"/>
<dbReference type="Gene3D" id="2.40.160.20">
    <property type="match status" value="1"/>
</dbReference>
<reference evidence="3 4" key="1">
    <citation type="submission" date="2024-02" db="EMBL/GenBank/DDBJ databases">
        <authorList>
            <person name="Grouzdev D."/>
        </authorList>
    </citation>
    <scope>NUCLEOTIDE SEQUENCE [LARGE SCALE GENOMIC DNA]</scope>
    <source>
        <strain evidence="3 4">9N</strain>
    </source>
</reference>
<evidence type="ECO:0000256" key="1">
    <source>
        <dbReference type="ARBA" id="ARBA00009330"/>
    </source>
</evidence>
<name>A0ABU7XIZ0_9HYPH</name>
<dbReference type="Pfam" id="PF03922">
    <property type="entry name" value="OmpW"/>
    <property type="match status" value="1"/>
</dbReference>
<evidence type="ECO:0000256" key="2">
    <source>
        <dbReference type="SAM" id="SignalP"/>
    </source>
</evidence>
<gene>
    <name evidence="3" type="ORF">V3H18_12385</name>
</gene>
<dbReference type="Proteomes" id="UP001350748">
    <property type="component" value="Unassembled WGS sequence"/>
</dbReference>
<dbReference type="InterPro" id="IPR011250">
    <property type="entry name" value="OMP/PagP_B-barrel"/>
</dbReference>
<dbReference type="PANTHER" id="PTHR36920:SF1">
    <property type="entry name" value="OUTER MEMBRANE PROTEIN W"/>
    <property type="match status" value="1"/>
</dbReference>
<sequence length="302" mass="31362">MKNFVGGALAAFVIGAVSVSAQAADLPSIKAPPPPPVVDTYQPFQVRLKVGGVIPLDGGATIYDAGALNPVVLGAGGPLSFGLATLRSGGPGTVVPGATTSISWSVIPMLDVAYYLNKNWAIEAICCVSHHHIQGTGVLAGSSLARTWVFPPSLLLQYHFTNFGAFQPYLGVGVNFTAFWGTRAGNNSWGLTTVPGSFASNVGIPGATASFYSASISPSWGVVGQAGADYMFNEHWGVNVDVKYIMMEPNAHAYIIANSNFGAINPIFIPVKAAVKIDPLVVSAGLTYRFGGGMLAPVLANY</sequence>
<dbReference type="PANTHER" id="PTHR36920">
    <property type="match status" value="1"/>
</dbReference>
<evidence type="ECO:0000313" key="3">
    <source>
        <dbReference type="EMBL" id="MEF3367333.1"/>
    </source>
</evidence>
<comment type="caution">
    <text evidence="3">The sequence shown here is derived from an EMBL/GenBank/DDBJ whole genome shotgun (WGS) entry which is preliminary data.</text>
</comment>
<organism evidence="3 4">
    <name type="scientific">Methylocystis borbori</name>
    <dbReference type="NCBI Taxonomy" id="3118750"/>
    <lineage>
        <taxon>Bacteria</taxon>
        <taxon>Pseudomonadati</taxon>
        <taxon>Pseudomonadota</taxon>
        <taxon>Alphaproteobacteria</taxon>
        <taxon>Hyphomicrobiales</taxon>
        <taxon>Methylocystaceae</taxon>
        <taxon>Methylocystis</taxon>
    </lineage>
</organism>
<dbReference type="SUPFAM" id="SSF56925">
    <property type="entry name" value="OMPA-like"/>
    <property type="match status" value="1"/>
</dbReference>
<dbReference type="InterPro" id="IPR005618">
    <property type="entry name" value="OMPW"/>
</dbReference>
<evidence type="ECO:0000313" key="4">
    <source>
        <dbReference type="Proteomes" id="UP001350748"/>
    </source>
</evidence>
<feature type="signal peptide" evidence="2">
    <location>
        <begin position="1"/>
        <end position="23"/>
    </location>
</feature>
<feature type="chain" id="PRO_5047063334" evidence="2">
    <location>
        <begin position="24"/>
        <end position="302"/>
    </location>
</feature>
<keyword evidence="4" id="KW-1185">Reference proteome</keyword>
<accession>A0ABU7XIZ0</accession>
<protein>
    <submittedName>
        <fullName evidence="3">OmpW family outer membrane protein</fullName>
    </submittedName>
</protein>
<comment type="similarity">
    <text evidence="1">Belongs to the OmpW/AlkL family.</text>
</comment>
<dbReference type="EMBL" id="JAZHYN010000038">
    <property type="protein sequence ID" value="MEF3367333.1"/>
    <property type="molecule type" value="Genomic_DNA"/>
</dbReference>